<dbReference type="GO" id="GO:0003677">
    <property type="term" value="F:DNA binding"/>
    <property type="evidence" value="ECO:0007669"/>
    <property type="project" value="UniProtKB-KW"/>
</dbReference>
<dbReference type="InterPro" id="IPR013762">
    <property type="entry name" value="Integrase-like_cat_sf"/>
</dbReference>
<feature type="domain" description="Tyr recombinase" evidence="4">
    <location>
        <begin position="182"/>
        <end position="409"/>
    </location>
</feature>
<proteinExistence type="inferred from homology"/>
<protein>
    <recommendedName>
        <fullName evidence="4">Tyr recombinase domain-containing protein</fullName>
    </recommendedName>
</protein>
<dbReference type="GO" id="GO:0006310">
    <property type="term" value="P:DNA recombination"/>
    <property type="evidence" value="ECO:0007669"/>
    <property type="project" value="UniProtKB-KW"/>
</dbReference>
<dbReference type="PANTHER" id="PTHR30349">
    <property type="entry name" value="PHAGE INTEGRASE-RELATED"/>
    <property type="match status" value="1"/>
</dbReference>
<reference evidence="5 6" key="1">
    <citation type="submission" date="2017-10" db="EMBL/GenBank/DDBJ databases">
        <title>Comparative genomics between pathogenic Norcardia.</title>
        <authorList>
            <person name="Zeng L."/>
        </authorList>
    </citation>
    <scope>NUCLEOTIDE SEQUENCE [LARGE SCALE GENOMIC DNA]</scope>
    <source>
        <strain evidence="5 6">NC_YFY_NT001</strain>
    </source>
</reference>
<evidence type="ECO:0000256" key="2">
    <source>
        <dbReference type="ARBA" id="ARBA00023125"/>
    </source>
</evidence>
<dbReference type="Gene3D" id="1.10.150.130">
    <property type="match status" value="1"/>
</dbReference>
<dbReference type="AlphaFoldDB" id="A0A291RRH3"/>
<keyword evidence="3" id="KW-0233">DNA recombination</keyword>
<sequence>MALPEWRLPMLTPQARTRTTDGTVAWQVPFYYRDENNKRRHTSETFDEYAEAQRFCDLVDSIGINEALKVLEFQRGARSQVVLLTDWLTHYVDEICRAGEYMQRKYRSYIHNDITPFFGQGFPLEALTPEMDAAWVVHLSEEQGNAPKTVHNKHGFLSGAMNSAAGRRPVPLIGYNPCATTRLPAWRMQEADIFEEREWELFDLLVGERWRPQCEFALMSMARPGEVSALRVGDVDRCTGDVDINKAWKDFGSRRKLGEPKTAHGFRVVNVPLETLALIDLNRASSELLFQTKVGTPVTASVLYERAFQPALRRLDGLAKGHFGPFGRHARWEGADPEFLLATYRKAVHSLLAKRITPYTLRHTMISWKLQRGDDLIVVSRDAGHESTRVTELHYSHVLRSASRASTAKARLWVPRVRAVAEGDSHVA</sequence>
<comment type="similarity">
    <text evidence="1">Belongs to the 'phage' integrase family.</text>
</comment>
<evidence type="ECO:0000313" key="5">
    <source>
        <dbReference type="EMBL" id="ATL69834.1"/>
    </source>
</evidence>
<dbReference type="InterPro" id="IPR050090">
    <property type="entry name" value="Tyrosine_recombinase_XerCD"/>
</dbReference>
<organism evidence="5 6">
    <name type="scientific">Nocardia terpenica</name>
    <dbReference type="NCBI Taxonomy" id="455432"/>
    <lineage>
        <taxon>Bacteria</taxon>
        <taxon>Bacillati</taxon>
        <taxon>Actinomycetota</taxon>
        <taxon>Actinomycetes</taxon>
        <taxon>Mycobacteriales</taxon>
        <taxon>Nocardiaceae</taxon>
        <taxon>Nocardia</taxon>
    </lineage>
</organism>
<dbReference type="InterPro" id="IPR002104">
    <property type="entry name" value="Integrase_catalytic"/>
</dbReference>
<dbReference type="InterPro" id="IPR010998">
    <property type="entry name" value="Integrase_recombinase_N"/>
</dbReference>
<dbReference type="Proteomes" id="UP000221961">
    <property type="component" value="Chromosome"/>
</dbReference>
<evidence type="ECO:0000313" key="6">
    <source>
        <dbReference type="Proteomes" id="UP000221961"/>
    </source>
</evidence>
<evidence type="ECO:0000256" key="1">
    <source>
        <dbReference type="ARBA" id="ARBA00008857"/>
    </source>
</evidence>
<evidence type="ECO:0000256" key="3">
    <source>
        <dbReference type="ARBA" id="ARBA00023172"/>
    </source>
</evidence>
<dbReference type="GO" id="GO:0015074">
    <property type="term" value="P:DNA integration"/>
    <property type="evidence" value="ECO:0007669"/>
    <property type="project" value="InterPro"/>
</dbReference>
<dbReference type="KEGG" id="ntp:CRH09_30360"/>
<dbReference type="Gene3D" id="1.10.443.10">
    <property type="entry name" value="Intergrase catalytic core"/>
    <property type="match status" value="1"/>
</dbReference>
<dbReference type="PANTHER" id="PTHR30349:SF64">
    <property type="entry name" value="PROPHAGE INTEGRASE INTD-RELATED"/>
    <property type="match status" value="1"/>
</dbReference>
<dbReference type="InterPro" id="IPR011010">
    <property type="entry name" value="DNA_brk_join_enz"/>
</dbReference>
<accession>A0A291RRH3</accession>
<dbReference type="PROSITE" id="PS51898">
    <property type="entry name" value="TYR_RECOMBINASE"/>
    <property type="match status" value="1"/>
</dbReference>
<gene>
    <name evidence="5" type="ORF">CRH09_30360</name>
</gene>
<evidence type="ECO:0000259" key="4">
    <source>
        <dbReference type="PROSITE" id="PS51898"/>
    </source>
</evidence>
<dbReference type="SUPFAM" id="SSF56349">
    <property type="entry name" value="DNA breaking-rejoining enzymes"/>
    <property type="match status" value="1"/>
</dbReference>
<keyword evidence="2" id="KW-0238">DNA-binding</keyword>
<name>A0A291RRH3_9NOCA</name>
<dbReference type="EMBL" id="CP023778">
    <property type="protein sequence ID" value="ATL69834.1"/>
    <property type="molecule type" value="Genomic_DNA"/>
</dbReference>